<feature type="active site" description="Electrophile" evidence="9">
    <location>
        <position position="95"/>
    </location>
</feature>
<dbReference type="GO" id="GO:0006096">
    <property type="term" value="P:glycolytic process"/>
    <property type="evidence" value="ECO:0007669"/>
    <property type="project" value="UniProtKB-UniRule"/>
</dbReference>
<dbReference type="EMBL" id="FWWT01000012">
    <property type="protein sequence ID" value="SMB85397.1"/>
    <property type="molecule type" value="Genomic_DNA"/>
</dbReference>
<comment type="pathway">
    <text evidence="9 10">Carbohydrate biosynthesis; gluconeogenesis.</text>
</comment>
<keyword evidence="12" id="KW-1185">Reference proteome</keyword>
<evidence type="ECO:0000256" key="7">
    <source>
        <dbReference type="ARBA" id="ARBA00023152"/>
    </source>
</evidence>
<organism evidence="11 12">
    <name type="scientific">Desulfonispora thiosulfatigenes DSM 11270</name>
    <dbReference type="NCBI Taxonomy" id="656914"/>
    <lineage>
        <taxon>Bacteria</taxon>
        <taxon>Bacillati</taxon>
        <taxon>Bacillota</taxon>
        <taxon>Clostridia</taxon>
        <taxon>Eubacteriales</taxon>
        <taxon>Peptococcaceae</taxon>
        <taxon>Desulfonispora</taxon>
    </lineage>
</organism>
<dbReference type="UniPathway" id="UPA00138"/>
<dbReference type="PROSITE" id="PS51440">
    <property type="entry name" value="TIM_2"/>
    <property type="match status" value="1"/>
</dbReference>
<comment type="catalytic activity">
    <reaction evidence="9 10">
        <text>D-glyceraldehyde 3-phosphate = dihydroxyacetone phosphate</text>
        <dbReference type="Rhea" id="RHEA:18585"/>
        <dbReference type="ChEBI" id="CHEBI:57642"/>
        <dbReference type="ChEBI" id="CHEBI:59776"/>
        <dbReference type="EC" id="5.3.1.1"/>
    </reaction>
</comment>
<evidence type="ECO:0000256" key="4">
    <source>
        <dbReference type="ARBA" id="ARBA00019397"/>
    </source>
</evidence>
<feature type="binding site" evidence="9">
    <location>
        <begin position="234"/>
        <end position="235"/>
    </location>
    <ligand>
        <name>substrate</name>
    </ligand>
</feature>
<keyword evidence="5 9" id="KW-0312">Gluconeogenesis</keyword>
<dbReference type="GO" id="GO:0046166">
    <property type="term" value="P:glyceraldehyde-3-phosphate biosynthetic process"/>
    <property type="evidence" value="ECO:0007669"/>
    <property type="project" value="TreeGrafter"/>
</dbReference>
<dbReference type="NCBIfam" id="TIGR00419">
    <property type="entry name" value="tim"/>
    <property type="match status" value="1"/>
</dbReference>
<feature type="binding site" evidence="9">
    <location>
        <position position="213"/>
    </location>
    <ligand>
        <name>substrate</name>
    </ligand>
</feature>
<dbReference type="OrthoDB" id="9809429at2"/>
<keyword evidence="7 9" id="KW-0324">Glycolysis</keyword>
<dbReference type="GO" id="GO:0005829">
    <property type="term" value="C:cytosol"/>
    <property type="evidence" value="ECO:0007669"/>
    <property type="project" value="TreeGrafter"/>
</dbReference>
<dbReference type="GO" id="GO:0006094">
    <property type="term" value="P:gluconeogenesis"/>
    <property type="evidence" value="ECO:0007669"/>
    <property type="project" value="UniProtKB-UniRule"/>
</dbReference>
<keyword evidence="6 9" id="KW-0963">Cytoplasm</keyword>
<dbReference type="InterPro" id="IPR022896">
    <property type="entry name" value="TrioseP_Isoase_bac/euk"/>
</dbReference>
<dbReference type="RefSeq" id="WP_084052457.1">
    <property type="nucleotide sequence ID" value="NZ_FWWT01000012.1"/>
</dbReference>
<dbReference type="UniPathway" id="UPA00109">
    <property type="reaction ID" value="UER00189"/>
</dbReference>
<evidence type="ECO:0000256" key="9">
    <source>
        <dbReference type="HAMAP-Rule" id="MF_00147"/>
    </source>
</evidence>
<gene>
    <name evidence="9" type="primary">tpiA</name>
    <name evidence="11" type="ORF">SAMN00017405_1636</name>
</gene>
<dbReference type="FunFam" id="3.20.20.70:FF:000016">
    <property type="entry name" value="Triosephosphate isomerase"/>
    <property type="match status" value="1"/>
</dbReference>
<dbReference type="STRING" id="656914.SAMN00017405_1636"/>
<comment type="function">
    <text evidence="9">Involved in the gluconeogenesis. Catalyzes stereospecifically the conversion of dihydroxyacetone phosphate (DHAP) to D-glyceraldehyde-3-phosphate (G3P).</text>
</comment>
<evidence type="ECO:0000313" key="12">
    <source>
        <dbReference type="Proteomes" id="UP000192731"/>
    </source>
</evidence>
<protein>
    <recommendedName>
        <fullName evidence="4 9">Triosephosphate isomerase</fullName>
        <shortName evidence="9">TIM</shortName>
        <shortName evidence="9">TPI</shortName>
        <ecNumber evidence="3 9">5.3.1.1</ecNumber>
    </recommendedName>
    <alternativeName>
        <fullName evidence="9">Triose-phosphate isomerase</fullName>
    </alternativeName>
</protein>
<comment type="subcellular location">
    <subcellularLocation>
        <location evidence="9 10">Cytoplasm</location>
    </subcellularLocation>
</comment>
<dbReference type="AlphaFoldDB" id="A0A1W1UWD0"/>
<dbReference type="InterPro" id="IPR035990">
    <property type="entry name" value="TIM_sf"/>
</dbReference>
<evidence type="ECO:0000256" key="6">
    <source>
        <dbReference type="ARBA" id="ARBA00022490"/>
    </source>
</evidence>
<dbReference type="PANTHER" id="PTHR21139">
    <property type="entry name" value="TRIOSEPHOSPHATE ISOMERASE"/>
    <property type="match status" value="1"/>
</dbReference>
<dbReference type="HAMAP" id="MF_00147_B">
    <property type="entry name" value="TIM_B"/>
    <property type="match status" value="1"/>
</dbReference>
<comment type="similarity">
    <text evidence="2 9 10">Belongs to the triosephosphate isomerase family.</text>
</comment>
<reference evidence="11 12" key="1">
    <citation type="submission" date="2017-04" db="EMBL/GenBank/DDBJ databases">
        <authorList>
            <person name="Afonso C.L."/>
            <person name="Miller P.J."/>
            <person name="Scott M.A."/>
            <person name="Spackman E."/>
            <person name="Goraichik I."/>
            <person name="Dimitrov K.M."/>
            <person name="Suarez D.L."/>
            <person name="Swayne D.E."/>
        </authorList>
    </citation>
    <scope>NUCLEOTIDE SEQUENCE [LARGE SCALE GENOMIC DNA]</scope>
    <source>
        <strain evidence="11 12">DSM 11270</strain>
    </source>
</reference>
<feature type="active site" description="Proton acceptor" evidence="9">
    <location>
        <position position="167"/>
    </location>
</feature>
<proteinExistence type="inferred from homology"/>
<keyword evidence="8 9" id="KW-0413">Isomerase</keyword>
<evidence type="ECO:0000256" key="2">
    <source>
        <dbReference type="ARBA" id="ARBA00007422"/>
    </source>
</evidence>
<sequence>MRKPVIAANWKMYKTTNEAKNFVKQFKPLVEKNTEVEIVLCVPYTSLESLSEELKNEQIGLGAQNMYPINQGAFTGEISAEMLLNLGIKYVIIGHSERRQIFNETDEFIKQKLEKALVVGLTPILCIGETLEERESGATLTKCKTQIESAIQGVPKENLPKIIIAYEPIWAIGTGKTASPEDAEETIKGIRSIIAEIFDIEAAQKVRIQYGGSVNPENIKDLMSKDNIDGALVGGASLEATSFAQIVNYKG</sequence>
<dbReference type="InterPro" id="IPR000652">
    <property type="entry name" value="Triosephosphate_isomerase"/>
</dbReference>
<evidence type="ECO:0000313" key="11">
    <source>
        <dbReference type="EMBL" id="SMB85397.1"/>
    </source>
</evidence>
<comment type="pathway">
    <text evidence="1 9 10">Carbohydrate degradation; glycolysis; D-glyceraldehyde 3-phosphate from glycerone phosphate: step 1/1.</text>
</comment>
<feature type="binding site" evidence="9">
    <location>
        <begin position="9"/>
        <end position="11"/>
    </location>
    <ligand>
        <name>substrate</name>
    </ligand>
</feature>
<accession>A0A1W1UWD0</accession>
<comment type="subunit">
    <text evidence="9 10">Homodimer.</text>
</comment>
<dbReference type="Proteomes" id="UP000192731">
    <property type="component" value="Unassembled WGS sequence"/>
</dbReference>
<dbReference type="GO" id="GO:0019563">
    <property type="term" value="P:glycerol catabolic process"/>
    <property type="evidence" value="ECO:0007669"/>
    <property type="project" value="TreeGrafter"/>
</dbReference>
<evidence type="ECO:0000256" key="1">
    <source>
        <dbReference type="ARBA" id="ARBA00004680"/>
    </source>
</evidence>
<feature type="binding site" evidence="9">
    <location>
        <position position="173"/>
    </location>
    <ligand>
        <name>substrate</name>
    </ligand>
</feature>
<dbReference type="GO" id="GO:0004807">
    <property type="term" value="F:triose-phosphate isomerase activity"/>
    <property type="evidence" value="ECO:0007669"/>
    <property type="project" value="UniProtKB-UniRule"/>
</dbReference>
<dbReference type="EC" id="5.3.1.1" evidence="3 9"/>
<dbReference type="Pfam" id="PF00121">
    <property type="entry name" value="TIM"/>
    <property type="match status" value="1"/>
</dbReference>
<evidence type="ECO:0000256" key="5">
    <source>
        <dbReference type="ARBA" id="ARBA00022432"/>
    </source>
</evidence>
<dbReference type="SUPFAM" id="SSF51351">
    <property type="entry name" value="Triosephosphate isomerase (TIM)"/>
    <property type="match status" value="1"/>
</dbReference>
<dbReference type="PROSITE" id="PS00171">
    <property type="entry name" value="TIM_1"/>
    <property type="match status" value="1"/>
</dbReference>
<evidence type="ECO:0000256" key="10">
    <source>
        <dbReference type="RuleBase" id="RU363013"/>
    </source>
</evidence>
<name>A0A1W1UWD0_DESTI</name>
<dbReference type="InterPro" id="IPR020861">
    <property type="entry name" value="Triosephosphate_isomerase_AS"/>
</dbReference>
<evidence type="ECO:0000256" key="3">
    <source>
        <dbReference type="ARBA" id="ARBA00011940"/>
    </source>
</evidence>
<dbReference type="PANTHER" id="PTHR21139:SF42">
    <property type="entry name" value="TRIOSEPHOSPHATE ISOMERASE"/>
    <property type="match status" value="1"/>
</dbReference>
<evidence type="ECO:0000256" key="8">
    <source>
        <dbReference type="ARBA" id="ARBA00023235"/>
    </source>
</evidence>
<dbReference type="Gene3D" id="3.20.20.70">
    <property type="entry name" value="Aldolase class I"/>
    <property type="match status" value="1"/>
</dbReference>
<dbReference type="CDD" id="cd00311">
    <property type="entry name" value="TIM"/>
    <property type="match status" value="1"/>
</dbReference>
<dbReference type="InterPro" id="IPR013785">
    <property type="entry name" value="Aldolase_TIM"/>
</dbReference>